<evidence type="ECO:0000313" key="4">
    <source>
        <dbReference type="Proteomes" id="UP000027821"/>
    </source>
</evidence>
<dbReference type="eggNOG" id="COG3064">
    <property type="taxonomic scope" value="Bacteria"/>
</dbReference>
<feature type="chain" id="PRO_5001697692" evidence="2">
    <location>
        <begin position="21"/>
        <end position="325"/>
    </location>
</feature>
<dbReference type="Proteomes" id="UP000027821">
    <property type="component" value="Unassembled WGS sequence"/>
</dbReference>
<sequence>MKKCLIILVYLFSNSGLLFSQEIKNSLGNNFVYPQFHENFSAEESWEIHKEAYKKQLKKNGLTDQEIDRKMVEYEKEKKLFLERINNQSEQAAIQRKEAELMRKKAEEQRKDAEILRAKAEQSRKEADVQRQKADDMRKQAEQARKESAVEREKAEEQRKQALVQRERAEKQRVEADVQRKKAEEMRIQAEEQRKKAEKLRNSFENILTRNIEVYAAATVVDPIRISVDKKTTLYFSINSRLKSGNMLVEIINPRGEKEAELSMENKPNSAETLNDEFTKFTNGSISKTIADTEAGDWQIRIFPEKAEGTVSISVARYIKPSSDE</sequence>
<comment type="caution">
    <text evidence="3">The sequence shown here is derived from an EMBL/GenBank/DDBJ whole genome shotgun (WGS) entry which is preliminary data.</text>
</comment>
<feature type="region of interest" description="Disordered" evidence="1">
    <location>
        <begin position="108"/>
        <end position="164"/>
    </location>
</feature>
<evidence type="ECO:0000313" key="3">
    <source>
        <dbReference type="EMBL" id="KEO75206.1"/>
    </source>
</evidence>
<protein>
    <submittedName>
        <fullName evidence="3">Uncharacterized protein</fullName>
    </submittedName>
</protein>
<accession>A0A074KZ09</accession>
<dbReference type="EMBL" id="JMIH01000014">
    <property type="protein sequence ID" value="KEO75206.1"/>
    <property type="molecule type" value="Genomic_DNA"/>
</dbReference>
<dbReference type="OrthoDB" id="978723at2"/>
<organism evidence="3 4">
    <name type="scientific">Anditalea andensis</name>
    <dbReference type="NCBI Taxonomy" id="1048983"/>
    <lineage>
        <taxon>Bacteria</taxon>
        <taxon>Pseudomonadati</taxon>
        <taxon>Bacteroidota</taxon>
        <taxon>Cytophagia</taxon>
        <taxon>Cytophagales</taxon>
        <taxon>Cytophagaceae</taxon>
        <taxon>Anditalea</taxon>
    </lineage>
</organism>
<evidence type="ECO:0000256" key="1">
    <source>
        <dbReference type="SAM" id="MobiDB-lite"/>
    </source>
</evidence>
<keyword evidence="2" id="KW-0732">Signal</keyword>
<evidence type="ECO:0000256" key="2">
    <source>
        <dbReference type="SAM" id="SignalP"/>
    </source>
</evidence>
<dbReference type="STRING" id="1048983.EL17_05975"/>
<dbReference type="RefSeq" id="WP_051719849.1">
    <property type="nucleotide sequence ID" value="NZ_JMIH01000014.1"/>
</dbReference>
<feature type="signal peptide" evidence="2">
    <location>
        <begin position="1"/>
        <end position="20"/>
    </location>
</feature>
<keyword evidence="4" id="KW-1185">Reference proteome</keyword>
<proteinExistence type="predicted"/>
<reference evidence="3 4" key="1">
    <citation type="submission" date="2014-04" db="EMBL/GenBank/DDBJ databases">
        <title>Characterization and application of a salt tolerant electro-active bacterium.</title>
        <authorList>
            <person name="Yang L."/>
            <person name="Wei S."/>
            <person name="Tay Q.X.M."/>
        </authorList>
    </citation>
    <scope>NUCLEOTIDE SEQUENCE [LARGE SCALE GENOMIC DNA]</scope>
    <source>
        <strain evidence="3 4">LY1</strain>
    </source>
</reference>
<gene>
    <name evidence="3" type="ORF">EL17_05975</name>
</gene>
<name>A0A074KZ09_9BACT</name>
<dbReference type="AlphaFoldDB" id="A0A074KZ09"/>